<evidence type="ECO:0000256" key="8">
    <source>
        <dbReference type="ARBA" id="ARBA00022692"/>
    </source>
</evidence>
<feature type="transmembrane region" description="Helical" evidence="13">
    <location>
        <begin position="99"/>
        <end position="117"/>
    </location>
</feature>
<name>A0A9J6P7C4_9CLOT</name>
<reference evidence="14" key="2">
    <citation type="submission" date="2021-04" db="EMBL/GenBank/DDBJ databases">
        <authorList>
            <person name="Dong X."/>
        </authorList>
    </citation>
    <scope>NUCLEOTIDE SEQUENCE</scope>
    <source>
        <strain evidence="14">ZWT</strain>
    </source>
</reference>
<feature type="transmembrane region" description="Helical" evidence="13">
    <location>
        <begin position="398"/>
        <end position="420"/>
    </location>
</feature>
<keyword evidence="7" id="KW-1003">Cell membrane</keyword>
<evidence type="ECO:0000313" key="14">
    <source>
        <dbReference type="EMBL" id="MCM1991701.1"/>
    </source>
</evidence>
<keyword evidence="11 13" id="KW-0472">Membrane</keyword>
<feature type="transmembrane region" description="Helical" evidence="13">
    <location>
        <begin position="328"/>
        <end position="347"/>
    </location>
</feature>
<evidence type="ECO:0000256" key="4">
    <source>
        <dbReference type="ARBA" id="ARBA00020268"/>
    </source>
</evidence>
<evidence type="ECO:0000256" key="10">
    <source>
        <dbReference type="ARBA" id="ARBA00023065"/>
    </source>
</evidence>
<evidence type="ECO:0000256" key="1">
    <source>
        <dbReference type="ARBA" id="ARBA00003408"/>
    </source>
</evidence>
<keyword evidence="6" id="KW-0050">Antiport</keyword>
<dbReference type="InterPro" id="IPR002528">
    <property type="entry name" value="MATE_fam"/>
</dbReference>
<feature type="transmembrane region" description="Helical" evidence="13">
    <location>
        <begin position="18"/>
        <end position="35"/>
    </location>
</feature>
<feature type="transmembrane region" description="Helical" evidence="13">
    <location>
        <begin position="291"/>
        <end position="316"/>
    </location>
</feature>
<comment type="function">
    <text evidence="1">Multidrug efflux pump.</text>
</comment>
<evidence type="ECO:0000256" key="11">
    <source>
        <dbReference type="ARBA" id="ARBA00023136"/>
    </source>
</evidence>
<feature type="transmembrane region" description="Helical" evidence="13">
    <location>
        <begin position="202"/>
        <end position="227"/>
    </location>
</feature>
<feature type="transmembrane region" description="Helical" evidence="13">
    <location>
        <begin position="367"/>
        <end position="386"/>
    </location>
</feature>
<dbReference type="GO" id="GO:0005886">
    <property type="term" value="C:plasma membrane"/>
    <property type="evidence" value="ECO:0007669"/>
    <property type="project" value="UniProtKB-SubCell"/>
</dbReference>
<dbReference type="AlphaFoldDB" id="A0A9J6P7C4"/>
<evidence type="ECO:0000256" key="12">
    <source>
        <dbReference type="ARBA" id="ARBA00031636"/>
    </source>
</evidence>
<dbReference type="InterPro" id="IPR048279">
    <property type="entry name" value="MdtK-like"/>
</dbReference>
<evidence type="ECO:0000256" key="13">
    <source>
        <dbReference type="SAM" id="Phobius"/>
    </source>
</evidence>
<dbReference type="NCBIfam" id="TIGR00797">
    <property type="entry name" value="matE"/>
    <property type="match status" value="1"/>
</dbReference>
<keyword evidence="9 13" id="KW-1133">Transmembrane helix</keyword>
<comment type="similarity">
    <text evidence="3">Belongs to the multi antimicrobial extrusion (MATE) (TC 2.A.66.1) family.</text>
</comment>
<gene>
    <name evidence="14" type="ORF">KDK92_18340</name>
</gene>
<organism evidence="14 15">
    <name type="scientific">Oceanirhabdus seepicola</name>
    <dbReference type="NCBI Taxonomy" id="2828781"/>
    <lineage>
        <taxon>Bacteria</taxon>
        <taxon>Bacillati</taxon>
        <taxon>Bacillota</taxon>
        <taxon>Clostridia</taxon>
        <taxon>Eubacteriales</taxon>
        <taxon>Clostridiaceae</taxon>
        <taxon>Oceanirhabdus</taxon>
    </lineage>
</organism>
<reference evidence="14" key="1">
    <citation type="journal article" date="2021" name="mSystems">
        <title>Bacteria and Archaea Synergistically Convert Glycine Betaine to Biogenic Methane in the Formosa Cold Seep of the South China Sea.</title>
        <authorList>
            <person name="Li L."/>
            <person name="Zhang W."/>
            <person name="Zhang S."/>
            <person name="Song L."/>
            <person name="Sun Q."/>
            <person name="Zhang H."/>
            <person name="Xiang H."/>
            <person name="Dong X."/>
        </authorList>
    </citation>
    <scope>NUCLEOTIDE SEQUENCE</scope>
    <source>
        <strain evidence="14">ZWT</strain>
    </source>
</reference>
<comment type="subcellular location">
    <subcellularLocation>
        <location evidence="2">Cell membrane</location>
        <topology evidence="2">Multi-pass membrane protein</topology>
    </subcellularLocation>
</comment>
<feature type="transmembrane region" description="Helical" evidence="13">
    <location>
        <begin position="426"/>
        <end position="447"/>
    </location>
</feature>
<protein>
    <recommendedName>
        <fullName evidence="4">Probable multidrug resistance protein NorM</fullName>
    </recommendedName>
    <alternativeName>
        <fullName evidence="12">Multidrug-efflux transporter</fullName>
    </alternativeName>
</protein>
<comment type="caution">
    <text evidence="14">The sequence shown here is derived from an EMBL/GenBank/DDBJ whole genome shotgun (WGS) entry which is preliminary data.</text>
</comment>
<dbReference type="GO" id="GO:0042910">
    <property type="term" value="F:xenobiotic transmembrane transporter activity"/>
    <property type="evidence" value="ECO:0007669"/>
    <property type="project" value="InterPro"/>
</dbReference>
<dbReference type="PANTHER" id="PTHR43298">
    <property type="entry name" value="MULTIDRUG RESISTANCE PROTEIN NORM-RELATED"/>
    <property type="match status" value="1"/>
</dbReference>
<dbReference type="Pfam" id="PF01554">
    <property type="entry name" value="MatE"/>
    <property type="match status" value="2"/>
</dbReference>
<dbReference type="Proteomes" id="UP001056429">
    <property type="component" value="Unassembled WGS sequence"/>
</dbReference>
<keyword evidence="15" id="KW-1185">Reference proteome</keyword>
<dbReference type="InterPro" id="IPR050222">
    <property type="entry name" value="MATE_MdtK"/>
</dbReference>
<dbReference type="GO" id="GO:0006811">
    <property type="term" value="P:monoatomic ion transport"/>
    <property type="evidence" value="ECO:0007669"/>
    <property type="project" value="UniProtKB-KW"/>
</dbReference>
<proteinExistence type="inferred from homology"/>
<keyword evidence="8 13" id="KW-0812">Transmembrane</keyword>
<feature type="transmembrane region" description="Helical" evidence="13">
    <location>
        <begin position="137"/>
        <end position="158"/>
    </location>
</feature>
<evidence type="ECO:0000256" key="7">
    <source>
        <dbReference type="ARBA" id="ARBA00022475"/>
    </source>
</evidence>
<evidence type="ECO:0000256" key="5">
    <source>
        <dbReference type="ARBA" id="ARBA00022448"/>
    </source>
</evidence>
<feature type="transmembrane region" description="Helical" evidence="13">
    <location>
        <begin position="55"/>
        <end position="79"/>
    </location>
</feature>
<sequence length="457" mass="50322">MKGKESRNLLKGSISKNLFLMAGPTMLGFMFQMFYDLVDMMWIGKISAKAVAGVTIFSTMFWMVNVLNEIIGTSSISLISQSYGKGDQDRTSLCIEQTLTFKALVAVIAGIIFSFILRPLLGFFTHDTVVSQAALSYGYIRIFFLPIMFSSYTVNTAFRCVGDARKPMIIMIISAILNIILDPIFMFDVIPGTSIQGFGLGVFGAALATVISITVSFLIAFAFVLSNKTKVKIKVKRLLKLNFQIDKKLITIGLPNGFEVLLRNLVGIVTLKFITSYGTDAVAAMGIGNRLFSFAFMPLLGLTMGSSTIVGQCLGAENIKRAKATARYASIYGALLMVVVSVFAFIFPERIMGIFISEPSVIEIGIPMMRIIIPGLIMAGVVMGYGSVFSGSGYNTPYLISSITGRWIVQIPLMFLFVNVFNLPIIWVWTTFVAADFAEMMVILTAYNIGKWERRRV</sequence>
<dbReference type="GO" id="GO:0015297">
    <property type="term" value="F:antiporter activity"/>
    <property type="evidence" value="ECO:0007669"/>
    <property type="project" value="UniProtKB-KW"/>
</dbReference>
<dbReference type="EMBL" id="JAGSOJ010000004">
    <property type="protein sequence ID" value="MCM1991701.1"/>
    <property type="molecule type" value="Genomic_DNA"/>
</dbReference>
<evidence type="ECO:0000256" key="9">
    <source>
        <dbReference type="ARBA" id="ARBA00022989"/>
    </source>
</evidence>
<feature type="transmembrane region" description="Helical" evidence="13">
    <location>
        <begin position="170"/>
        <end position="190"/>
    </location>
</feature>
<keyword evidence="5" id="KW-0813">Transport</keyword>
<accession>A0A9J6P7C4</accession>
<dbReference type="PIRSF" id="PIRSF006603">
    <property type="entry name" value="DinF"/>
    <property type="match status" value="1"/>
</dbReference>
<evidence type="ECO:0000256" key="6">
    <source>
        <dbReference type="ARBA" id="ARBA00022449"/>
    </source>
</evidence>
<evidence type="ECO:0000313" key="15">
    <source>
        <dbReference type="Proteomes" id="UP001056429"/>
    </source>
</evidence>
<dbReference type="RefSeq" id="WP_250860843.1">
    <property type="nucleotide sequence ID" value="NZ_JAGSOJ010000004.1"/>
</dbReference>
<dbReference type="CDD" id="cd13137">
    <property type="entry name" value="MATE_NorM_like"/>
    <property type="match status" value="1"/>
</dbReference>
<evidence type="ECO:0000256" key="3">
    <source>
        <dbReference type="ARBA" id="ARBA00010199"/>
    </source>
</evidence>
<evidence type="ECO:0000256" key="2">
    <source>
        <dbReference type="ARBA" id="ARBA00004651"/>
    </source>
</evidence>
<keyword evidence="10" id="KW-0406">Ion transport</keyword>
<dbReference type="PANTHER" id="PTHR43298:SF2">
    <property type="entry name" value="FMN_FAD EXPORTER YEEO-RELATED"/>
    <property type="match status" value="1"/>
</dbReference>
<feature type="transmembrane region" description="Helical" evidence="13">
    <location>
        <begin position="248"/>
        <end position="271"/>
    </location>
</feature>